<name>A0A1W1H6J7_9BACT</name>
<dbReference type="InterPro" id="IPR011006">
    <property type="entry name" value="CheY-like_superfamily"/>
</dbReference>
<dbReference type="STRING" id="1246637.MTBBW1_1230038"/>
<dbReference type="RefSeq" id="WP_080804443.1">
    <property type="nucleotide sequence ID" value="NZ_LT828547.1"/>
</dbReference>
<dbReference type="OrthoDB" id="5422438at2"/>
<reference evidence="1 2" key="1">
    <citation type="submission" date="2017-03" db="EMBL/GenBank/DDBJ databases">
        <authorList>
            <person name="Afonso C.L."/>
            <person name="Miller P.J."/>
            <person name="Scott M.A."/>
            <person name="Spackman E."/>
            <person name="Goraichik I."/>
            <person name="Dimitrov K.M."/>
            <person name="Suarez D.L."/>
            <person name="Swayne D.E."/>
        </authorList>
    </citation>
    <scope>NUCLEOTIDE SEQUENCE [LARGE SCALE GENOMIC DNA]</scope>
    <source>
        <strain evidence="1">PRJEB14757</strain>
    </source>
</reference>
<accession>A0A1W1H6J7</accession>
<evidence type="ECO:0000313" key="1">
    <source>
        <dbReference type="EMBL" id="SLM28067.1"/>
    </source>
</evidence>
<dbReference type="EMBL" id="FWEV01000028">
    <property type="protein sequence ID" value="SLM28067.1"/>
    <property type="molecule type" value="Genomic_DNA"/>
</dbReference>
<evidence type="ECO:0000313" key="2">
    <source>
        <dbReference type="Proteomes" id="UP000191931"/>
    </source>
</evidence>
<protein>
    <submittedName>
        <fullName evidence="1">Putative Response regulator protein (CheY-like protein)</fullName>
    </submittedName>
</protein>
<dbReference type="Proteomes" id="UP000191931">
    <property type="component" value="Unassembled WGS sequence"/>
</dbReference>
<dbReference type="Gene3D" id="3.40.50.2300">
    <property type="match status" value="1"/>
</dbReference>
<keyword evidence="2" id="KW-1185">Reference proteome</keyword>
<gene>
    <name evidence="1" type="ORF">MTBBW1_1230038</name>
</gene>
<dbReference type="SUPFAM" id="SSF52172">
    <property type="entry name" value="CheY-like"/>
    <property type="match status" value="1"/>
</dbReference>
<organism evidence="1 2">
    <name type="scientific">Desulfamplus magnetovallimortis</name>
    <dbReference type="NCBI Taxonomy" id="1246637"/>
    <lineage>
        <taxon>Bacteria</taxon>
        <taxon>Pseudomonadati</taxon>
        <taxon>Thermodesulfobacteriota</taxon>
        <taxon>Desulfobacteria</taxon>
        <taxon>Desulfobacterales</taxon>
        <taxon>Desulfobacteraceae</taxon>
        <taxon>Desulfamplus</taxon>
    </lineage>
</organism>
<dbReference type="AlphaFoldDB" id="A0A1W1H6J7"/>
<sequence length="144" mass="16588">MTGKVHRIIVINSEPEENAFLQTFLENRGFEVFASLSVCQGIEQLEHFKPELLIVDALSSGEKTAGEKMTTTESSLKRLFAQKRVKDIPVIFISTIPLKTLTFRRKKFYRELCSGKREKILFLEKPLQEDELLNSICILTNHYP</sequence>
<proteinExistence type="predicted"/>